<dbReference type="PROSITE" id="PS51867">
    <property type="entry name" value="ZF_RING_GID"/>
    <property type="match status" value="1"/>
</dbReference>
<evidence type="ECO:0000256" key="3">
    <source>
        <dbReference type="ARBA" id="ARBA00022723"/>
    </source>
</evidence>
<dbReference type="Pfam" id="PF10607">
    <property type="entry name" value="CTLH"/>
    <property type="match status" value="1"/>
</dbReference>
<dbReference type="CDD" id="cd16652">
    <property type="entry name" value="dRING_Rmd5p-like"/>
    <property type="match status" value="1"/>
</dbReference>
<evidence type="ECO:0000256" key="6">
    <source>
        <dbReference type="PROSITE-ProRule" id="PRU01215"/>
    </source>
</evidence>
<dbReference type="PANTHER" id="PTHR12170:SF3">
    <property type="entry name" value="GH10162P"/>
    <property type="match status" value="1"/>
</dbReference>
<dbReference type="InterPro" id="IPR013144">
    <property type="entry name" value="CRA_dom"/>
</dbReference>
<dbReference type="PANTHER" id="PTHR12170">
    <property type="entry name" value="MACROPHAGE ERYTHROBLAST ATTACHER-RELATED"/>
    <property type="match status" value="1"/>
</dbReference>
<accession>A0AAX4P186</accession>
<evidence type="ECO:0000313" key="10">
    <source>
        <dbReference type="Proteomes" id="UP001472866"/>
    </source>
</evidence>
<dbReference type="FunFam" id="3.30.40.10:FF:000143">
    <property type="entry name" value="Regulator of gluconeogenesis Rmd5"/>
    <property type="match status" value="1"/>
</dbReference>
<comment type="subcellular location">
    <subcellularLocation>
        <location evidence="1">Cytoplasm</location>
    </subcellularLocation>
</comment>
<keyword evidence="4 6" id="KW-0863">Zinc-finger</keyword>
<dbReference type="EMBL" id="CP151502">
    <property type="protein sequence ID" value="WZN59540.1"/>
    <property type="molecule type" value="Genomic_DNA"/>
</dbReference>
<dbReference type="InterPro" id="IPR006594">
    <property type="entry name" value="LisH"/>
</dbReference>
<dbReference type="InterPro" id="IPR013083">
    <property type="entry name" value="Znf_RING/FYVE/PHD"/>
</dbReference>
<dbReference type="InterPro" id="IPR006595">
    <property type="entry name" value="CTLH_C"/>
</dbReference>
<dbReference type="InterPro" id="IPR024964">
    <property type="entry name" value="CTLH/CRA"/>
</dbReference>
<evidence type="ECO:0000256" key="1">
    <source>
        <dbReference type="ARBA" id="ARBA00004496"/>
    </source>
</evidence>
<dbReference type="InterPro" id="IPR044063">
    <property type="entry name" value="ZF_RING_GID"/>
</dbReference>
<reference evidence="9 10" key="1">
    <citation type="submission" date="2024-03" db="EMBL/GenBank/DDBJ databases">
        <title>Complete genome sequence of the green alga Chloropicon roscoffensis RCC1871.</title>
        <authorList>
            <person name="Lemieux C."/>
            <person name="Pombert J.-F."/>
            <person name="Otis C."/>
            <person name="Turmel M."/>
        </authorList>
    </citation>
    <scope>NUCLEOTIDE SEQUENCE [LARGE SCALE GENOMIC DNA]</scope>
    <source>
        <strain evidence="9 10">RCC1871</strain>
    </source>
</reference>
<dbReference type="GO" id="GO:0034657">
    <property type="term" value="C:GID complex"/>
    <property type="evidence" value="ECO:0007669"/>
    <property type="project" value="TreeGrafter"/>
</dbReference>
<keyword evidence="10" id="KW-1185">Reference proteome</keyword>
<dbReference type="InterPro" id="IPR037683">
    <property type="entry name" value="Rmd5_dRing"/>
</dbReference>
<dbReference type="GO" id="GO:0008270">
    <property type="term" value="F:zinc ion binding"/>
    <property type="evidence" value="ECO:0007669"/>
    <property type="project" value="UniProtKB-KW"/>
</dbReference>
<dbReference type="PROSITE" id="PS50897">
    <property type="entry name" value="CTLH"/>
    <property type="match status" value="1"/>
</dbReference>
<dbReference type="PROSITE" id="PS50896">
    <property type="entry name" value="LISH"/>
    <property type="match status" value="1"/>
</dbReference>
<evidence type="ECO:0000259" key="8">
    <source>
        <dbReference type="PROSITE" id="PS51867"/>
    </source>
</evidence>
<dbReference type="GO" id="GO:0005737">
    <property type="term" value="C:cytoplasm"/>
    <property type="evidence" value="ECO:0007669"/>
    <property type="project" value="UniProtKB-SubCell"/>
</dbReference>
<dbReference type="Proteomes" id="UP001472866">
    <property type="component" value="Chromosome 02"/>
</dbReference>
<keyword evidence="2" id="KW-0963">Cytoplasm</keyword>
<proteinExistence type="predicted"/>
<evidence type="ECO:0000256" key="5">
    <source>
        <dbReference type="ARBA" id="ARBA00022833"/>
    </source>
</evidence>
<evidence type="ECO:0000313" key="9">
    <source>
        <dbReference type="EMBL" id="WZN59540.1"/>
    </source>
</evidence>
<evidence type="ECO:0000256" key="2">
    <source>
        <dbReference type="ARBA" id="ARBA00022490"/>
    </source>
</evidence>
<dbReference type="SMART" id="SM00757">
    <property type="entry name" value="CRA"/>
    <property type="match status" value="1"/>
</dbReference>
<feature type="zinc finger region" description="RING-Gid-type" evidence="6">
    <location>
        <begin position="331"/>
        <end position="374"/>
    </location>
</feature>
<dbReference type="GO" id="GO:0005634">
    <property type="term" value="C:nucleus"/>
    <property type="evidence" value="ECO:0007669"/>
    <property type="project" value="TreeGrafter"/>
</dbReference>
<dbReference type="SUPFAM" id="SSF57850">
    <property type="entry name" value="RING/U-box"/>
    <property type="match status" value="1"/>
</dbReference>
<evidence type="ECO:0000259" key="7">
    <source>
        <dbReference type="PROSITE" id="PS50897"/>
    </source>
</evidence>
<gene>
    <name evidence="9" type="ORF">HKI87_02g10660</name>
</gene>
<dbReference type="InterPro" id="IPR027370">
    <property type="entry name" value="Znf-RING_euk"/>
</dbReference>
<sequence>MREALFSAIRDIDRVSKKQRTCSTKTAAHLSQMEEEIRKTREKVEGASTRAEKRALMRELRDKLTELELPTQIEDRQKEFYGSVSRLGKSIDKHFKPEDFGNRETKLDEGLLDQVVANHFFREGQPELGQTFCDEAKVSVSADLKRAFLDMHAVVSELRNHNLLPALEWVRQRRESSAGETSGNRTSSPLEFKLHSMQFIHLLTSRGCKAALEYARANLSQFASTHMLEIRQLMGCLLYHNDIGRSPYRGLLSETHWEGIQQSFMRECCNAMGQACESPLLVASAAGALAIPTLAKFATVMGNKQDWTSMEQLPVEIDLGHEFTFYSIFACPISRDQASPDDPPMMLRCGHVLSKQSVTKLNKSNSKPFKCPYCPSEQRFSECTVIKF</sequence>
<name>A0AAX4P186_9CHLO</name>
<dbReference type="GO" id="GO:0061630">
    <property type="term" value="F:ubiquitin protein ligase activity"/>
    <property type="evidence" value="ECO:0007669"/>
    <property type="project" value="InterPro"/>
</dbReference>
<protein>
    <submittedName>
        <fullName evidence="9">RMD5-like protein</fullName>
    </submittedName>
</protein>
<keyword evidence="5" id="KW-0862">Zinc</keyword>
<evidence type="ECO:0000256" key="4">
    <source>
        <dbReference type="ARBA" id="ARBA00022771"/>
    </source>
</evidence>
<organism evidence="9 10">
    <name type="scientific">Chloropicon roscoffensis</name>
    <dbReference type="NCBI Taxonomy" id="1461544"/>
    <lineage>
        <taxon>Eukaryota</taxon>
        <taxon>Viridiplantae</taxon>
        <taxon>Chlorophyta</taxon>
        <taxon>Chloropicophyceae</taxon>
        <taxon>Chloropicales</taxon>
        <taxon>Chloropicaceae</taxon>
        <taxon>Chloropicon</taxon>
    </lineage>
</organism>
<dbReference type="GO" id="GO:0043161">
    <property type="term" value="P:proteasome-mediated ubiquitin-dependent protein catabolic process"/>
    <property type="evidence" value="ECO:0007669"/>
    <property type="project" value="InterPro"/>
</dbReference>
<dbReference type="AlphaFoldDB" id="A0AAX4P186"/>
<feature type="domain" description="CTLH" evidence="7">
    <location>
        <begin position="147"/>
        <end position="210"/>
    </location>
</feature>
<dbReference type="Pfam" id="PF13445">
    <property type="entry name" value="zf-RING_UBOX"/>
    <property type="match status" value="1"/>
</dbReference>
<keyword evidence="3" id="KW-0479">Metal-binding</keyword>
<feature type="domain" description="RING-Gid-type" evidence="8">
    <location>
        <begin position="331"/>
        <end position="374"/>
    </location>
</feature>
<dbReference type="Gene3D" id="3.30.40.10">
    <property type="entry name" value="Zinc/RING finger domain, C3HC4 (zinc finger)"/>
    <property type="match status" value="1"/>
</dbReference>
<dbReference type="InterPro" id="IPR045098">
    <property type="entry name" value="Fyv10_fam"/>
</dbReference>